<organism evidence="13 14">
    <name type="scientific">Cordyceps confragosa</name>
    <name type="common">Lecanicillium lecanii</name>
    <dbReference type="NCBI Taxonomy" id="2714763"/>
    <lineage>
        <taxon>Eukaryota</taxon>
        <taxon>Fungi</taxon>
        <taxon>Dikarya</taxon>
        <taxon>Ascomycota</taxon>
        <taxon>Pezizomycotina</taxon>
        <taxon>Sordariomycetes</taxon>
        <taxon>Hypocreomycetidae</taxon>
        <taxon>Hypocreales</taxon>
        <taxon>Cordycipitaceae</taxon>
        <taxon>Akanthomyces</taxon>
    </lineage>
</organism>
<evidence type="ECO:0000256" key="4">
    <source>
        <dbReference type="ARBA" id="ARBA00022692"/>
    </source>
</evidence>
<dbReference type="GO" id="GO:0005886">
    <property type="term" value="C:plasma membrane"/>
    <property type="evidence" value="ECO:0007669"/>
    <property type="project" value="TreeGrafter"/>
</dbReference>
<dbReference type="PROSITE" id="PS51384">
    <property type="entry name" value="FAD_FR"/>
    <property type="match status" value="1"/>
</dbReference>
<feature type="transmembrane region" description="Helical" evidence="11">
    <location>
        <begin position="219"/>
        <end position="236"/>
    </location>
</feature>
<dbReference type="SFLD" id="SFLDS00052">
    <property type="entry name" value="Ferric_Reductase_Domain"/>
    <property type="match status" value="1"/>
</dbReference>
<evidence type="ECO:0000256" key="8">
    <source>
        <dbReference type="ARBA" id="ARBA00023065"/>
    </source>
</evidence>
<dbReference type="Gene3D" id="3.40.50.80">
    <property type="entry name" value="Nucleotide-binding domain of ferredoxin-NADP reductase (FNR) module"/>
    <property type="match status" value="1"/>
</dbReference>
<dbReference type="SFLD" id="SFLDG01168">
    <property type="entry name" value="Ferric_reductase_subgroup_(FRE"/>
    <property type="match status" value="1"/>
</dbReference>
<name>A0A179IBK6_CORDF</name>
<comment type="caution">
    <text evidence="13">The sequence shown here is derived from an EMBL/GenBank/DDBJ whole genome shotgun (WGS) entry which is preliminary data.</text>
</comment>
<dbReference type="GO" id="GO:0006879">
    <property type="term" value="P:intracellular iron ion homeostasis"/>
    <property type="evidence" value="ECO:0007669"/>
    <property type="project" value="TreeGrafter"/>
</dbReference>
<dbReference type="Pfam" id="PF08022">
    <property type="entry name" value="FAD_binding_8"/>
    <property type="match status" value="1"/>
</dbReference>
<evidence type="ECO:0000256" key="9">
    <source>
        <dbReference type="ARBA" id="ARBA00023136"/>
    </source>
</evidence>
<dbReference type="InterPro" id="IPR013112">
    <property type="entry name" value="FAD-bd_8"/>
</dbReference>
<dbReference type="OMA" id="RRWWYEL"/>
<dbReference type="InterPro" id="IPR013130">
    <property type="entry name" value="Fe3_Rdtase_TM_dom"/>
</dbReference>
<evidence type="ECO:0000256" key="1">
    <source>
        <dbReference type="ARBA" id="ARBA00004141"/>
    </source>
</evidence>
<dbReference type="Pfam" id="PF01794">
    <property type="entry name" value="Ferric_reduct"/>
    <property type="match status" value="1"/>
</dbReference>
<proteinExistence type="inferred from homology"/>
<keyword evidence="9 11" id="KW-0472">Membrane</keyword>
<feature type="transmembrane region" description="Helical" evidence="11">
    <location>
        <begin position="242"/>
        <end position="259"/>
    </location>
</feature>
<feature type="transmembrane region" description="Helical" evidence="11">
    <location>
        <begin position="20"/>
        <end position="42"/>
    </location>
</feature>
<evidence type="ECO:0000256" key="11">
    <source>
        <dbReference type="SAM" id="Phobius"/>
    </source>
</evidence>
<keyword evidence="7" id="KW-0560">Oxidoreductase</keyword>
<dbReference type="Pfam" id="PF08030">
    <property type="entry name" value="NAD_binding_6"/>
    <property type="match status" value="1"/>
</dbReference>
<keyword evidence="14" id="KW-1185">Reference proteome</keyword>
<dbReference type="PANTHER" id="PTHR32361">
    <property type="entry name" value="FERRIC/CUPRIC REDUCTASE TRANSMEMBRANE COMPONENT"/>
    <property type="match status" value="1"/>
</dbReference>
<evidence type="ECO:0000259" key="12">
    <source>
        <dbReference type="PROSITE" id="PS51384"/>
    </source>
</evidence>
<protein>
    <recommendedName>
        <fullName evidence="12">FAD-binding FR-type domain-containing protein</fullName>
    </recommendedName>
</protein>
<accession>A0A179IBK6</accession>
<dbReference type="PANTHER" id="PTHR32361:SF9">
    <property type="entry name" value="FERRIC REDUCTASE TRANSMEMBRANE COMPONENT 3-RELATED"/>
    <property type="match status" value="1"/>
</dbReference>
<reference evidence="13 14" key="1">
    <citation type="submission" date="2016-03" db="EMBL/GenBank/DDBJ databases">
        <title>Fine-scale spatial genetic structure of a fungal parasite of coffee scale insects.</title>
        <authorList>
            <person name="Jackson D."/>
            <person name="Zemenick K.A."/>
            <person name="Malloure B."/>
            <person name="Quandt C.A."/>
            <person name="James T.Y."/>
        </authorList>
    </citation>
    <scope>NUCLEOTIDE SEQUENCE [LARGE SCALE GENOMIC DNA]</scope>
    <source>
        <strain evidence="13 14">UM487</strain>
    </source>
</reference>
<dbReference type="InterPro" id="IPR013121">
    <property type="entry name" value="Fe_red_NAD-bd_6"/>
</dbReference>
<comment type="subcellular location">
    <subcellularLocation>
        <location evidence="1">Membrane</location>
        <topology evidence="1">Multi-pass membrane protein</topology>
    </subcellularLocation>
</comment>
<comment type="similarity">
    <text evidence="2">Belongs to the ferric reductase (FRE) family.</text>
</comment>
<evidence type="ECO:0000256" key="7">
    <source>
        <dbReference type="ARBA" id="ARBA00023002"/>
    </source>
</evidence>
<dbReference type="InterPro" id="IPR039261">
    <property type="entry name" value="FNR_nucleotide-bd"/>
</dbReference>
<dbReference type="OrthoDB" id="10006946at2759"/>
<feature type="domain" description="FAD-binding FR-type" evidence="12">
    <location>
        <begin position="255"/>
        <end position="367"/>
    </location>
</feature>
<keyword evidence="4 11" id="KW-0812">Transmembrane</keyword>
<evidence type="ECO:0000256" key="6">
    <source>
        <dbReference type="ARBA" id="ARBA00022989"/>
    </source>
</evidence>
<feature type="transmembrane region" description="Helical" evidence="11">
    <location>
        <begin position="122"/>
        <end position="146"/>
    </location>
</feature>
<keyword evidence="5" id="KW-0249">Electron transport</keyword>
<evidence type="ECO:0000313" key="13">
    <source>
        <dbReference type="EMBL" id="OAQ99088.1"/>
    </source>
</evidence>
<gene>
    <name evidence="13" type="ORF">LLEC1_02564</name>
</gene>
<dbReference type="AlphaFoldDB" id="A0A179IBK6"/>
<feature type="transmembrane region" description="Helical" evidence="11">
    <location>
        <begin position="158"/>
        <end position="180"/>
    </location>
</feature>
<sequence>MTGMSPALAKKFALRHKDNVKAIEGFAFATLAIAGVFILLHLSRSACHSIRRRQKSRSAVTVLSAPMRFFRKLANHSFPFFPSTGHAFTIGIYVTLNVVFLFTFMNNKNFGIQTNLASRTGWLSMTNMLFSVFLALKNTPLAWLTAWSYERLNILHRYSGLFAVLHMIIHACCYSAYFVGEGEPSMLTMQTSIYGILAGSSFFILGLSGIVLRPWWYELFYYTHVIFFTLAIVMVGLHQPSIVDGFLIITILTGVMWALDRLLRVFRLVFYSANNKVTLTPLPHGGTRVTLAKAPLGALSGKHCFLWIPAIRYFETHPFTITAMDPLEFVVTAHDGFTKELRERAVAQPGMQLNVSVEGSYGTFPKPSGFDSVVLIAGGTGASFTFGAAFNALKQLQEKNTSKIMFVWTVRHRSILSWYASHLQTLSRDGRVSIHIFVTKGKEPLASSGNSMTESEDGRLDTIETRRDQILPTNASSASSMSGDAEKGAVTILESGIDSYAGIPIAWKRPDVPAMIRGVVAEAARHQSILVMGCGPSALMTEVRNTTAECIQIDGPTVELHCEQFGW</sequence>
<keyword evidence="10" id="KW-0325">Glycoprotein</keyword>
<evidence type="ECO:0000256" key="3">
    <source>
        <dbReference type="ARBA" id="ARBA00022448"/>
    </source>
</evidence>
<keyword evidence="6 11" id="KW-1133">Transmembrane helix</keyword>
<dbReference type="GO" id="GO:0015677">
    <property type="term" value="P:copper ion import"/>
    <property type="evidence" value="ECO:0007669"/>
    <property type="project" value="TreeGrafter"/>
</dbReference>
<evidence type="ECO:0000256" key="2">
    <source>
        <dbReference type="ARBA" id="ARBA00006278"/>
    </source>
</evidence>
<dbReference type="SUPFAM" id="SSF52343">
    <property type="entry name" value="Ferredoxin reductase-like, C-terminal NADP-linked domain"/>
    <property type="match status" value="1"/>
</dbReference>
<dbReference type="InterPro" id="IPR017927">
    <property type="entry name" value="FAD-bd_FR_type"/>
</dbReference>
<dbReference type="InterPro" id="IPR051410">
    <property type="entry name" value="Ferric/Cupric_Reductase"/>
</dbReference>
<dbReference type="Proteomes" id="UP000243081">
    <property type="component" value="Unassembled WGS sequence"/>
</dbReference>
<feature type="transmembrane region" description="Helical" evidence="11">
    <location>
        <begin position="78"/>
        <end position="102"/>
    </location>
</feature>
<keyword evidence="3" id="KW-0813">Transport</keyword>
<dbReference type="GO" id="GO:0000293">
    <property type="term" value="F:ferric-chelate reductase activity"/>
    <property type="evidence" value="ECO:0007669"/>
    <property type="project" value="UniProtKB-ARBA"/>
</dbReference>
<evidence type="ECO:0000256" key="10">
    <source>
        <dbReference type="ARBA" id="ARBA00023180"/>
    </source>
</evidence>
<evidence type="ECO:0000256" key="5">
    <source>
        <dbReference type="ARBA" id="ARBA00022982"/>
    </source>
</evidence>
<keyword evidence="8" id="KW-0406">Ion transport</keyword>
<dbReference type="EMBL" id="LUKN01002431">
    <property type="protein sequence ID" value="OAQ99088.1"/>
    <property type="molecule type" value="Genomic_DNA"/>
</dbReference>
<evidence type="ECO:0000313" key="14">
    <source>
        <dbReference type="Proteomes" id="UP000243081"/>
    </source>
</evidence>
<dbReference type="GO" id="GO:0006826">
    <property type="term" value="P:iron ion transport"/>
    <property type="evidence" value="ECO:0007669"/>
    <property type="project" value="TreeGrafter"/>
</dbReference>
<feature type="transmembrane region" description="Helical" evidence="11">
    <location>
        <begin position="192"/>
        <end position="212"/>
    </location>
</feature>
<dbReference type="CDD" id="cd06186">
    <property type="entry name" value="NOX_Duox_like_FAD_NADP"/>
    <property type="match status" value="1"/>
</dbReference>